<dbReference type="Pfam" id="PF21742">
    <property type="entry name" value="DUF6868"/>
    <property type="match status" value="1"/>
</dbReference>
<accession>A0A7Y3RNX8</accession>
<sequence>MSQGELTTFLGWFTLLNYGAIAFSFLMLTILRGPIMAIHSKATGVPEAELPVLYFQFYALYKVIIMIFGLIPWIILRYIM</sequence>
<reference evidence="3 4" key="1">
    <citation type="submission" date="2020-05" db="EMBL/GenBank/DDBJ databases">
        <title>Parvularcula mediterraneae sp. nov., isolated from polypropylene straw from shallow seawater of the seashore of Laganas in Zakynthos island, Greece.</title>
        <authorList>
            <person name="Szabo I."/>
            <person name="Al-Omari J."/>
            <person name="Rado J."/>
            <person name="Szerdahelyi G.S."/>
        </authorList>
    </citation>
    <scope>NUCLEOTIDE SEQUENCE [LARGE SCALE GENOMIC DNA]</scope>
    <source>
        <strain evidence="3 4">ZS-1/3</strain>
    </source>
</reference>
<dbReference type="InterPro" id="IPR049220">
    <property type="entry name" value="DUF6868"/>
</dbReference>
<dbReference type="Proteomes" id="UP000536835">
    <property type="component" value="Unassembled WGS sequence"/>
</dbReference>
<keyword evidence="1" id="KW-1133">Transmembrane helix</keyword>
<evidence type="ECO:0000259" key="2">
    <source>
        <dbReference type="Pfam" id="PF21742"/>
    </source>
</evidence>
<keyword evidence="4" id="KW-1185">Reference proteome</keyword>
<dbReference type="AlphaFoldDB" id="A0A7Y3RNX8"/>
<evidence type="ECO:0000313" key="3">
    <source>
        <dbReference type="EMBL" id="NNU17470.1"/>
    </source>
</evidence>
<evidence type="ECO:0000313" key="4">
    <source>
        <dbReference type="Proteomes" id="UP000536835"/>
    </source>
</evidence>
<organism evidence="3 4">
    <name type="scientific">Parvularcula mediterranea</name>
    <dbReference type="NCBI Taxonomy" id="2732508"/>
    <lineage>
        <taxon>Bacteria</taxon>
        <taxon>Pseudomonadati</taxon>
        <taxon>Pseudomonadota</taxon>
        <taxon>Alphaproteobacteria</taxon>
        <taxon>Parvularculales</taxon>
        <taxon>Parvularculaceae</taxon>
        <taxon>Parvularcula</taxon>
    </lineage>
</organism>
<gene>
    <name evidence="3" type="ORF">HK107_14145</name>
</gene>
<feature type="domain" description="DUF6868" evidence="2">
    <location>
        <begin position="1"/>
        <end position="79"/>
    </location>
</feature>
<keyword evidence="1" id="KW-0812">Transmembrane</keyword>
<evidence type="ECO:0000256" key="1">
    <source>
        <dbReference type="SAM" id="Phobius"/>
    </source>
</evidence>
<dbReference type="RefSeq" id="WP_173200924.1">
    <property type="nucleotide sequence ID" value="NZ_JABFCX010000003.1"/>
</dbReference>
<keyword evidence="1" id="KW-0472">Membrane</keyword>
<name>A0A7Y3RNX8_9PROT</name>
<feature type="transmembrane region" description="Helical" evidence="1">
    <location>
        <begin position="12"/>
        <end position="31"/>
    </location>
</feature>
<comment type="caution">
    <text evidence="3">The sequence shown here is derived from an EMBL/GenBank/DDBJ whole genome shotgun (WGS) entry which is preliminary data.</text>
</comment>
<dbReference type="EMBL" id="JABFCX010000003">
    <property type="protein sequence ID" value="NNU17470.1"/>
    <property type="molecule type" value="Genomic_DNA"/>
</dbReference>
<feature type="transmembrane region" description="Helical" evidence="1">
    <location>
        <begin position="52"/>
        <end position="75"/>
    </location>
</feature>
<proteinExistence type="predicted"/>
<protein>
    <recommendedName>
        <fullName evidence="2">DUF6868 domain-containing protein</fullName>
    </recommendedName>
</protein>